<comment type="caution">
    <text evidence="1">The sequence shown here is derived from an EMBL/GenBank/DDBJ whole genome shotgun (WGS) entry which is preliminary data.</text>
</comment>
<name>A0ACC2N8D5_9HYME</name>
<gene>
    <name evidence="1" type="ORF">QAD02_008266</name>
</gene>
<accession>A0ACC2N8D5</accession>
<reference evidence="1" key="1">
    <citation type="submission" date="2023-04" db="EMBL/GenBank/DDBJ databases">
        <title>A chromosome-level genome assembly of the parasitoid wasp Eretmocerus hayati.</title>
        <authorList>
            <person name="Zhong Y."/>
            <person name="Liu S."/>
            <person name="Liu Y."/>
        </authorList>
    </citation>
    <scope>NUCLEOTIDE SEQUENCE</scope>
    <source>
        <strain evidence="1">ZJU_SS_LIU_2023</strain>
    </source>
</reference>
<organism evidence="1 2">
    <name type="scientific">Eretmocerus hayati</name>
    <dbReference type="NCBI Taxonomy" id="131215"/>
    <lineage>
        <taxon>Eukaryota</taxon>
        <taxon>Metazoa</taxon>
        <taxon>Ecdysozoa</taxon>
        <taxon>Arthropoda</taxon>
        <taxon>Hexapoda</taxon>
        <taxon>Insecta</taxon>
        <taxon>Pterygota</taxon>
        <taxon>Neoptera</taxon>
        <taxon>Endopterygota</taxon>
        <taxon>Hymenoptera</taxon>
        <taxon>Apocrita</taxon>
        <taxon>Proctotrupomorpha</taxon>
        <taxon>Chalcidoidea</taxon>
        <taxon>Aphelinidae</taxon>
        <taxon>Aphelininae</taxon>
        <taxon>Eretmocerus</taxon>
    </lineage>
</organism>
<sequence length="548" mass="63071">MTKLLHKIRDEVPNLKLPLQARSLYDFNVNDNPVQLLAGGHYLHFRLMKCVEKIIQKRLSIGMKGKFIKILVGIDGAPLGKSSEKNMWPILISDQEETDVYIAGIYVGDSKPTHANEFLQQFVDELKYHTGRDSCTKCTIEGVWNGKTICFPGDIFRLRTDEEFRAFAHSDNYQHDLTILARIRKFGPVTHVPLDVMHLMYLGVTKKFFLILIKAKTPHKLPAWKIKQLSDIFVELRRFIPYEFARKPRKLESIHRFKVTELRLIFLYVGIVALKDIVDDEVYLNFLTLHVAISILSNPKLVKEEKWLTYAEKLLQKFVADFALLFGDYFVTFNVHNLLHLVDDVRRYGLLESFSAFRFENFMFLLKNRIRKGDQPLQQIMRRSGELEMINNTESKNCAEPELSCKHNSGPITHPSVEVISQHKCMKLKNFKVNCADGKNGCLMVDGKVVIDALNFVKTSDGSIHVVGKVFKIKGDVFDLPCKSSKLGIVVLDKPGEAMYSWNINRISGKMMKLPYKRDYAALPILHTLVTLSEYKYPRLEIATRWGA</sequence>
<keyword evidence="2" id="KW-1185">Reference proteome</keyword>
<proteinExistence type="predicted"/>
<dbReference type="EMBL" id="CM056744">
    <property type="protein sequence ID" value="KAJ8666604.1"/>
    <property type="molecule type" value="Genomic_DNA"/>
</dbReference>
<dbReference type="Proteomes" id="UP001239111">
    <property type="component" value="Chromosome 4"/>
</dbReference>
<protein>
    <submittedName>
        <fullName evidence="1">Uncharacterized protein</fullName>
    </submittedName>
</protein>
<evidence type="ECO:0000313" key="2">
    <source>
        <dbReference type="Proteomes" id="UP001239111"/>
    </source>
</evidence>
<evidence type="ECO:0000313" key="1">
    <source>
        <dbReference type="EMBL" id="KAJ8666604.1"/>
    </source>
</evidence>